<reference evidence="1" key="1">
    <citation type="submission" date="2022-01" db="EMBL/GenBank/DDBJ databases">
        <authorList>
            <person name="King R."/>
        </authorList>
    </citation>
    <scope>NUCLEOTIDE SEQUENCE</scope>
</reference>
<dbReference type="Proteomes" id="UP001152798">
    <property type="component" value="Chromosome 4"/>
</dbReference>
<evidence type="ECO:0000313" key="2">
    <source>
        <dbReference type="Proteomes" id="UP001152798"/>
    </source>
</evidence>
<keyword evidence="2" id="KW-1185">Reference proteome</keyword>
<sequence>MVLPSLEQIGSMNEIIHILR</sequence>
<organism evidence="1 2">
    <name type="scientific">Nezara viridula</name>
    <name type="common">Southern green stink bug</name>
    <name type="synonym">Cimex viridulus</name>
    <dbReference type="NCBI Taxonomy" id="85310"/>
    <lineage>
        <taxon>Eukaryota</taxon>
        <taxon>Metazoa</taxon>
        <taxon>Ecdysozoa</taxon>
        <taxon>Arthropoda</taxon>
        <taxon>Hexapoda</taxon>
        <taxon>Insecta</taxon>
        <taxon>Pterygota</taxon>
        <taxon>Neoptera</taxon>
        <taxon>Paraneoptera</taxon>
        <taxon>Hemiptera</taxon>
        <taxon>Heteroptera</taxon>
        <taxon>Panheteroptera</taxon>
        <taxon>Pentatomomorpha</taxon>
        <taxon>Pentatomoidea</taxon>
        <taxon>Pentatomidae</taxon>
        <taxon>Pentatominae</taxon>
        <taxon>Nezara</taxon>
    </lineage>
</organism>
<name>A0A9P0HBI1_NEZVI</name>
<dbReference type="AlphaFoldDB" id="A0A9P0HBI1"/>
<proteinExistence type="predicted"/>
<protein>
    <submittedName>
        <fullName evidence="1">Uncharacterized protein</fullName>
    </submittedName>
</protein>
<evidence type="ECO:0000313" key="1">
    <source>
        <dbReference type="EMBL" id="CAH1398930.1"/>
    </source>
</evidence>
<gene>
    <name evidence="1" type="ORF">NEZAVI_LOCUS8486</name>
</gene>
<dbReference type="EMBL" id="OV725080">
    <property type="protein sequence ID" value="CAH1398930.1"/>
    <property type="molecule type" value="Genomic_DNA"/>
</dbReference>
<accession>A0A9P0HBI1</accession>